<dbReference type="Gene3D" id="3.50.50.60">
    <property type="entry name" value="FAD/NAD(P)-binding domain"/>
    <property type="match status" value="1"/>
</dbReference>
<dbReference type="PIRSF" id="PIRSF000137">
    <property type="entry name" value="Alcohol_oxidase"/>
    <property type="match status" value="1"/>
</dbReference>
<organism evidence="9 10">
    <name type="scientific">Cimex lectularius</name>
    <name type="common">Bed bug</name>
    <name type="synonym">Acanthia lectularia</name>
    <dbReference type="NCBI Taxonomy" id="79782"/>
    <lineage>
        <taxon>Eukaryota</taxon>
        <taxon>Metazoa</taxon>
        <taxon>Ecdysozoa</taxon>
        <taxon>Arthropoda</taxon>
        <taxon>Hexapoda</taxon>
        <taxon>Insecta</taxon>
        <taxon>Pterygota</taxon>
        <taxon>Neoptera</taxon>
        <taxon>Paraneoptera</taxon>
        <taxon>Hemiptera</taxon>
        <taxon>Heteroptera</taxon>
        <taxon>Panheteroptera</taxon>
        <taxon>Cimicomorpha</taxon>
        <taxon>Cimicidae</taxon>
        <taxon>Cimex</taxon>
    </lineage>
</organism>
<comment type="similarity">
    <text evidence="2 6">Belongs to the GMC oxidoreductase family.</text>
</comment>
<dbReference type="InterPro" id="IPR012132">
    <property type="entry name" value="GMC_OxRdtase"/>
</dbReference>
<dbReference type="PANTHER" id="PTHR11552">
    <property type="entry name" value="GLUCOSE-METHANOL-CHOLINE GMC OXIDOREDUCTASE"/>
    <property type="match status" value="1"/>
</dbReference>
<evidence type="ECO:0000256" key="4">
    <source>
        <dbReference type="ARBA" id="ARBA00022827"/>
    </source>
</evidence>
<protein>
    <recommendedName>
        <fullName evidence="8">Glucose-methanol-choline oxidoreductase N-terminal domain-containing protein</fullName>
    </recommendedName>
</protein>
<evidence type="ECO:0000256" key="7">
    <source>
        <dbReference type="SAM" id="Phobius"/>
    </source>
</evidence>
<feature type="binding site" evidence="5">
    <location>
        <position position="131"/>
    </location>
    <ligand>
        <name>FAD</name>
        <dbReference type="ChEBI" id="CHEBI:57692"/>
    </ligand>
</feature>
<dbReference type="GO" id="GO:0016614">
    <property type="term" value="F:oxidoreductase activity, acting on CH-OH group of donors"/>
    <property type="evidence" value="ECO:0007669"/>
    <property type="project" value="InterPro"/>
</dbReference>
<evidence type="ECO:0000256" key="6">
    <source>
        <dbReference type="RuleBase" id="RU003968"/>
    </source>
</evidence>
<dbReference type="PANTHER" id="PTHR11552:SF147">
    <property type="entry name" value="CHOLINE DEHYDROGENASE, MITOCHONDRIAL"/>
    <property type="match status" value="1"/>
</dbReference>
<dbReference type="OrthoDB" id="5428259at2759"/>
<dbReference type="SUPFAM" id="SSF54373">
    <property type="entry name" value="FAD-linked reductases, C-terminal domain"/>
    <property type="match status" value="1"/>
</dbReference>
<feature type="binding site" evidence="5">
    <location>
        <begin position="139"/>
        <end position="142"/>
    </location>
    <ligand>
        <name>FAD</name>
        <dbReference type="ChEBI" id="CHEBI:57692"/>
    </ligand>
</feature>
<dbReference type="SUPFAM" id="SSF51905">
    <property type="entry name" value="FAD/NAD(P)-binding domain"/>
    <property type="match status" value="1"/>
</dbReference>
<reference evidence="9" key="1">
    <citation type="submission" date="2022-01" db="UniProtKB">
        <authorList>
            <consortium name="EnsemblMetazoa"/>
        </authorList>
    </citation>
    <scope>IDENTIFICATION</scope>
</reference>
<dbReference type="KEGG" id="clec:106673970"/>
<dbReference type="InterPro" id="IPR036188">
    <property type="entry name" value="FAD/NAD-bd_sf"/>
</dbReference>
<keyword evidence="7" id="KW-0812">Transmembrane</keyword>
<feature type="transmembrane region" description="Helical" evidence="7">
    <location>
        <begin position="6"/>
        <end position="26"/>
    </location>
</feature>
<dbReference type="RefSeq" id="XP_014261868.1">
    <property type="nucleotide sequence ID" value="XM_014406382.2"/>
</dbReference>
<accession>A0A8I6SDI6</accession>
<dbReference type="GO" id="GO:0050660">
    <property type="term" value="F:flavin adenine dinucleotide binding"/>
    <property type="evidence" value="ECO:0007669"/>
    <property type="project" value="InterPro"/>
</dbReference>
<dbReference type="Pfam" id="PF00732">
    <property type="entry name" value="GMC_oxred_N"/>
    <property type="match status" value="1"/>
</dbReference>
<dbReference type="AlphaFoldDB" id="A0A8I6SDI6"/>
<dbReference type="InterPro" id="IPR007867">
    <property type="entry name" value="GMC_OxRtase_C"/>
</dbReference>
<dbReference type="EnsemblMetazoa" id="XM_014406382.2">
    <property type="protein sequence ID" value="XP_014261868.1"/>
    <property type="gene ID" value="LOC106673970"/>
</dbReference>
<dbReference type="PROSITE" id="PS00623">
    <property type="entry name" value="GMC_OXRED_1"/>
    <property type="match status" value="1"/>
</dbReference>
<dbReference type="Gene3D" id="3.30.560.10">
    <property type="entry name" value="Glucose Oxidase, domain 3"/>
    <property type="match status" value="1"/>
</dbReference>
<name>A0A8I6SDI6_CIMLE</name>
<keyword evidence="10" id="KW-1185">Reference proteome</keyword>
<evidence type="ECO:0000313" key="9">
    <source>
        <dbReference type="EnsemblMetazoa" id="XP_014261868.1"/>
    </source>
</evidence>
<keyword evidence="3 6" id="KW-0285">Flavoprotein</keyword>
<comment type="cofactor">
    <cofactor evidence="1 5">
        <name>FAD</name>
        <dbReference type="ChEBI" id="CHEBI:57692"/>
    </cofactor>
</comment>
<keyword evidence="7" id="KW-1133">Transmembrane helix</keyword>
<evidence type="ECO:0000259" key="8">
    <source>
        <dbReference type="PROSITE" id="PS00623"/>
    </source>
</evidence>
<evidence type="ECO:0000256" key="3">
    <source>
        <dbReference type="ARBA" id="ARBA00022630"/>
    </source>
</evidence>
<proteinExistence type="inferred from homology"/>
<keyword evidence="4 5" id="KW-0274">FAD</keyword>
<evidence type="ECO:0000256" key="5">
    <source>
        <dbReference type="PIRSR" id="PIRSR000137-2"/>
    </source>
</evidence>
<feature type="binding site" evidence="5">
    <location>
        <position position="267"/>
    </location>
    <ligand>
        <name>FAD</name>
        <dbReference type="ChEBI" id="CHEBI:57692"/>
    </ligand>
</feature>
<evidence type="ECO:0000313" key="10">
    <source>
        <dbReference type="Proteomes" id="UP000494040"/>
    </source>
</evidence>
<evidence type="ECO:0000256" key="1">
    <source>
        <dbReference type="ARBA" id="ARBA00001974"/>
    </source>
</evidence>
<keyword evidence="7" id="KW-0472">Membrane</keyword>
<dbReference type="GeneID" id="106673970"/>
<dbReference type="Pfam" id="PF05199">
    <property type="entry name" value="GMC_oxred_C"/>
    <property type="match status" value="1"/>
</dbReference>
<sequence>MFYIKYYWILYIYCTFAGIFSLFLFVHKQCENAREWVFNNDFENILEKEYDFIVVGSGTAGSLVAGRLAENVEHDVLLIEAGGEASSLQDIPIISPMQQKSPYDWQYKTVPQKSSCLGMKDRRSLWPGGKVLGGSSRLNYMVYLRGHKTDFDNWTYRNDWSFSEILYYFKKSENQQGLYSNDKKHHGTEGPVFVSELSFSTDLVDGLLGAGRELGYKTVELNQLTSSPGMMQVQVTGHRGARWSSDYAMKKLLKNRFNLRIMTNTFVEKVLLRYGFEAYGVQYKRNNQRGQVLARKAVILSAGTVGSAKILLLSGIGPQAELRDIGIKPIIDLPVGKNLQDHVTSGLDLIILNQTLPLSVEALLNSPLYAYQYFVKGKGVMSHPGCEVVGLFHLENGTGPDLQLMALPSGLSTDAGAVMRDVMGVSDQLWEEYFVPLIGKQVVTILPSLLHPKSRGSVQLSSSNPDDQPLIDPQYLSHPDDVKILVKGFRLIEELIETNAMKKMGAHIYEKALPGCENLHFRSDEYWECYVRHLTLTSYHPVGTCKMGNNENSVVDHSLRVHKTNNLFVIDASIMPTLPSANTNAAVMMIAEKGADAIKYHVHTSNHMCHLKEIFLPLEITLLY</sequence>
<dbReference type="OMA" id="GINYMMY"/>
<dbReference type="Proteomes" id="UP000494040">
    <property type="component" value="Unassembled WGS sequence"/>
</dbReference>
<dbReference type="InterPro" id="IPR000172">
    <property type="entry name" value="GMC_OxRdtase_N"/>
</dbReference>
<feature type="domain" description="Glucose-methanol-choline oxidoreductase N-terminal" evidence="8">
    <location>
        <begin position="129"/>
        <end position="152"/>
    </location>
</feature>
<evidence type="ECO:0000256" key="2">
    <source>
        <dbReference type="ARBA" id="ARBA00010790"/>
    </source>
</evidence>